<evidence type="ECO:0000259" key="18">
    <source>
        <dbReference type="SMART" id="SM00474"/>
    </source>
</evidence>
<dbReference type="InterPro" id="IPR018320">
    <property type="entry name" value="DNA_polymerase_1"/>
</dbReference>
<dbReference type="GO" id="GO:0008408">
    <property type="term" value="F:3'-5' exonuclease activity"/>
    <property type="evidence" value="ECO:0007669"/>
    <property type="project" value="UniProtKB-UniRule"/>
</dbReference>
<protein>
    <recommendedName>
        <fullName evidence="3 15">DNA polymerase I</fullName>
        <ecNumber evidence="2 15">2.7.7.7</ecNumber>
    </recommendedName>
</protein>
<dbReference type="FunFam" id="1.20.1060.10:FF:000001">
    <property type="entry name" value="DNA polymerase I"/>
    <property type="match status" value="1"/>
</dbReference>
<dbReference type="OrthoDB" id="9806424at2"/>
<keyword evidence="8 16" id="KW-0227">DNA damage</keyword>
<keyword evidence="4 16" id="KW-0808">Transferase</keyword>
<dbReference type="CDD" id="cd08637">
    <property type="entry name" value="DNA_pol_A_pol_I_C"/>
    <property type="match status" value="1"/>
</dbReference>
<dbReference type="InterPro" id="IPR002298">
    <property type="entry name" value="DNA_polymerase_A"/>
</dbReference>
<dbReference type="SUPFAM" id="SSF53098">
    <property type="entry name" value="Ribonuclease H-like"/>
    <property type="match status" value="1"/>
</dbReference>
<dbReference type="Gene3D" id="3.30.70.370">
    <property type="match status" value="1"/>
</dbReference>
<dbReference type="Gene3D" id="3.30.420.10">
    <property type="entry name" value="Ribonuclease H-like superfamily/Ribonuclease H"/>
    <property type="match status" value="1"/>
</dbReference>
<keyword evidence="5 16" id="KW-0548">Nucleotidyltransferase</keyword>
<reference evidence="21 22" key="1">
    <citation type="submission" date="2016-10" db="EMBL/GenBank/DDBJ databases">
        <authorList>
            <person name="de Groot N.N."/>
        </authorList>
    </citation>
    <scope>NUCLEOTIDE SEQUENCE [LARGE SCALE GENOMIC DNA]</scope>
    <source>
        <strain evidence="21 22">DSM 9990</strain>
    </source>
</reference>
<dbReference type="CDD" id="cd06139">
    <property type="entry name" value="DNA_polA_I_Ecoli_like_exo"/>
    <property type="match status" value="1"/>
</dbReference>
<dbReference type="InterPro" id="IPR036397">
    <property type="entry name" value="RNaseH_sf"/>
</dbReference>
<dbReference type="FunFam" id="1.10.150.20:FF:000002">
    <property type="entry name" value="DNA polymerase I"/>
    <property type="match status" value="1"/>
</dbReference>
<dbReference type="InterPro" id="IPR002562">
    <property type="entry name" value="3'-5'_exonuclease_dom"/>
</dbReference>
<evidence type="ECO:0000259" key="20">
    <source>
        <dbReference type="SMART" id="SM00482"/>
    </source>
</evidence>
<comment type="catalytic activity">
    <reaction evidence="14 16">
        <text>DNA(n) + a 2'-deoxyribonucleoside 5'-triphosphate = DNA(n+1) + diphosphate</text>
        <dbReference type="Rhea" id="RHEA:22508"/>
        <dbReference type="Rhea" id="RHEA-COMP:17339"/>
        <dbReference type="Rhea" id="RHEA-COMP:17340"/>
        <dbReference type="ChEBI" id="CHEBI:33019"/>
        <dbReference type="ChEBI" id="CHEBI:61560"/>
        <dbReference type="ChEBI" id="CHEBI:173112"/>
        <dbReference type="EC" id="2.7.7.7"/>
    </reaction>
</comment>
<dbReference type="GO" id="GO:0006261">
    <property type="term" value="P:DNA-templated DNA replication"/>
    <property type="evidence" value="ECO:0007669"/>
    <property type="project" value="UniProtKB-UniRule"/>
</dbReference>
<evidence type="ECO:0000256" key="9">
    <source>
        <dbReference type="ARBA" id="ARBA00022801"/>
    </source>
</evidence>
<accession>A0A1I4SDG9</accession>
<keyword evidence="17" id="KW-0175">Coiled coil</keyword>
<keyword evidence="13 16" id="KW-0234">DNA repair</keyword>
<evidence type="ECO:0000256" key="17">
    <source>
        <dbReference type="SAM" id="Coils"/>
    </source>
</evidence>
<dbReference type="PANTHER" id="PTHR10133:SF27">
    <property type="entry name" value="DNA POLYMERASE NU"/>
    <property type="match status" value="1"/>
</dbReference>
<evidence type="ECO:0000256" key="3">
    <source>
        <dbReference type="ARBA" id="ARBA00020311"/>
    </source>
</evidence>
<keyword evidence="11 16" id="KW-0239">DNA-directed DNA polymerase</keyword>
<evidence type="ECO:0000256" key="12">
    <source>
        <dbReference type="ARBA" id="ARBA00023125"/>
    </source>
</evidence>
<dbReference type="SMART" id="SM00279">
    <property type="entry name" value="HhH2"/>
    <property type="match status" value="1"/>
</dbReference>
<comment type="function">
    <text evidence="16">In addition to polymerase activity, this DNA polymerase exhibits 3'-5' and 5'-3' exonuclease activity.</text>
</comment>
<keyword evidence="10 16" id="KW-0269">Exonuclease</keyword>
<evidence type="ECO:0000256" key="4">
    <source>
        <dbReference type="ARBA" id="ARBA00022679"/>
    </source>
</evidence>
<dbReference type="Pfam" id="PF02739">
    <property type="entry name" value="5_3_exonuc_N"/>
    <property type="match status" value="1"/>
</dbReference>
<dbReference type="PROSITE" id="PS00447">
    <property type="entry name" value="DNA_POLYMERASE_A"/>
    <property type="match status" value="1"/>
</dbReference>
<dbReference type="InterPro" id="IPR002421">
    <property type="entry name" value="5-3_exonuclease"/>
</dbReference>
<dbReference type="NCBIfam" id="TIGR00593">
    <property type="entry name" value="pola"/>
    <property type="match status" value="1"/>
</dbReference>
<dbReference type="PANTHER" id="PTHR10133">
    <property type="entry name" value="DNA POLYMERASE I"/>
    <property type="match status" value="1"/>
</dbReference>
<dbReference type="STRING" id="39841.SAMN05660836_00904"/>
<dbReference type="InterPro" id="IPR029060">
    <property type="entry name" value="PIN-like_dom_sf"/>
</dbReference>
<evidence type="ECO:0000259" key="19">
    <source>
        <dbReference type="SMART" id="SM00475"/>
    </source>
</evidence>
<evidence type="ECO:0000256" key="7">
    <source>
        <dbReference type="ARBA" id="ARBA00022722"/>
    </source>
</evidence>
<dbReference type="SUPFAM" id="SSF56672">
    <property type="entry name" value="DNA/RNA polymerases"/>
    <property type="match status" value="1"/>
</dbReference>
<keyword evidence="6 16" id="KW-0235">DNA replication</keyword>
<organism evidence="21 22">
    <name type="scientific">Thermodesulforhabdus norvegica</name>
    <dbReference type="NCBI Taxonomy" id="39841"/>
    <lineage>
        <taxon>Bacteria</taxon>
        <taxon>Pseudomonadati</taxon>
        <taxon>Thermodesulfobacteriota</taxon>
        <taxon>Syntrophobacteria</taxon>
        <taxon>Syntrophobacterales</taxon>
        <taxon>Thermodesulforhabdaceae</taxon>
        <taxon>Thermodesulforhabdus</taxon>
    </lineage>
</organism>
<proteinExistence type="inferred from homology"/>
<evidence type="ECO:0000256" key="13">
    <source>
        <dbReference type="ARBA" id="ARBA00023204"/>
    </source>
</evidence>
<dbReference type="SUPFAM" id="SSF88723">
    <property type="entry name" value="PIN domain-like"/>
    <property type="match status" value="1"/>
</dbReference>
<comment type="similarity">
    <text evidence="1 16">Belongs to the DNA polymerase type-A family.</text>
</comment>
<name>A0A1I4SDG9_9BACT</name>
<keyword evidence="22" id="KW-1185">Reference proteome</keyword>
<dbReference type="SMART" id="SM00475">
    <property type="entry name" value="53EXOc"/>
    <property type="match status" value="1"/>
</dbReference>
<dbReference type="InterPro" id="IPR008918">
    <property type="entry name" value="HhH2"/>
</dbReference>
<evidence type="ECO:0000256" key="11">
    <source>
        <dbReference type="ARBA" id="ARBA00022932"/>
    </source>
</evidence>
<evidence type="ECO:0000256" key="15">
    <source>
        <dbReference type="NCBIfam" id="TIGR00593"/>
    </source>
</evidence>
<dbReference type="InterPro" id="IPR001098">
    <property type="entry name" value="DNA-dir_DNA_pol_A_palm_dom"/>
</dbReference>
<dbReference type="SUPFAM" id="SSF47807">
    <property type="entry name" value="5' to 3' exonuclease, C-terminal subdomain"/>
    <property type="match status" value="1"/>
</dbReference>
<dbReference type="Pfam" id="PF01612">
    <property type="entry name" value="DNA_pol_A_exo1"/>
    <property type="match status" value="1"/>
</dbReference>
<dbReference type="Proteomes" id="UP000199611">
    <property type="component" value="Unassembled WGS sequence"/>
</dbReference>
<dbReference type="InterPro" id="IPR019760">
    <property type="entry name" value="DNA-dir_DNA_pol_A_CS"/>
</dbReference>
<evidence type="ECO:0000256" key="10">
    <source>
        <dbReference type="ARBA" id="ARBA00022839"/>
    </source>
</evidence>
<dbReference type="InterPro" id="IPR036279">
    <property type="entry name" value="5-3_exonuclease_C_sf"/>
</dbReference>
<dbReference type="EC" id="2.7.7.7" evidence="2 15"/>
<dbReference type="Pfam" id="PF00476">
    <property type="entry name" value="DNA_pol_A"/>
    <property type="match status" value="1"/>
</dbReference>
<dbReference type="RefSeq" id="WP_093393805.1">
    <property type="nucleotide sequence ID" value="NZ_FOUU01000002.1"/>
</dbReference>
<dbReference type="Gene3D" id="1.20.1060.10">
    <property type="entry name" value="Taq DNA Polymerase, Chain T, domain 4"/>
    <property type="match status" value="1"/>
</dbReference>
<dbReference type="SMART" id="SM00482">
    <property type="entry name" value="POLAc"/>
    <property type="match status" value="1"/>
</dbReference>
<gene>
    <name evidence="16" type="primary">polA</name>
    <name evidence="21" type="ORF">SAMN05660836_00904</name>
</gene>
<dbReference type="SMART" id="SM00474">
    <property type="entry name" value="35EXOc"/>
    <property type="match status" value="1"/>
</dbReference>
<evidence type="ECO:0000256" key="8">
    <source>
        <dbReference type="ARBA" id="ARBA00022763"/>
    </source>
</evidence>
<dbReference type="NCBIfam" id="NF004397">
    <property type="entry name" value="PRK05755.1"/>
    <property type="match status" value="1"/>
</dbReference>
<feature type="domain" description="5'-3' exonuclease" evidence="19">
    <location>
        <begin position="4"/>
        <end position="261"/>
    </location>
</feature>
<dbReference type="InterPro" id="IPR043502">
    <property type="entry name" value="DNA/RNA_pol_sf"/>
</dbReference>
<evidence type="ECO:0000313" key="21">
    <source>
        <dbReference type="EMBL" id="SFM62522.1"/>
    </source>
</evidence>
<sequence>MNKGKTIYLIDGSSYLYRAFFAIPTRLTSPNGMPTTAIYGFAQMLQKVLNEKNPEFLCILFDAPGPKFRHSIYEDYKKTREAMPEDLALQVGAIKEMIDAYGIPRLEKEGYEADDLIASICRWAKDRGFRVVIVSGDKDLHQLIEKDQVLQWDPQRNIWYDEKKVEEKFGVPPSKMRDFLALVGDTSDNIPGVPGIGPKRAAELLTIADSVEDLLKRPELIPPKLKEKILENLDNLKLSQQLVTLKYDAIEQPTLEMLKPGNPDFQKLYELFKTWGFQSLLPELEKKLEISGKTRTSPAKEQMSVREIPDRRVTVIKTEAELRSVIERIHSFGHVSIDLETTSEDPMRAEIVGVALAVEPLKAWYLPITHRSSGVSLEEFLSIFGPVVESQKIEKWGQNLKYEYVVFKRHGLELRGISFDSMIASYLLEPGQHSHRLEWIVERYLGEKMTSFREVTSANRKGKSASFANVPLDAAAEYAGADAEVVIRLEPLLRERLTKEDLMDLFTSIELPLIEILGTMEHHGVLIDENRLHDLSKELEVKLQRCEEEIYRLAGQEFNIQSPKQLAEILFNRLGLPVIKKTKTGPSTDMSVLEELALHHPIAQEILAYRSLAKLKNTYVDSLPQMINPETGRIHTSYNQTVTATGRLSSSNPNLQNIPIRTDEGRRIREAFIAPEGCTLVAADYSQIELRVLAHYSGDPKLLEAFARGDDIHASTAAEVFQVKREEVTPEMRRQAKAINFGIIYGMGPFGLSKALGISKTEAKRIIEEYFERYSGVKRFIDETVQKATERGFVRTLMGRKRSIPELQSKSKTVRQQGERLAVNTTIQGTAADLIKKAMIDIYSALKSEGFQAVPILQVHDELVFEAPKGEENKLCSLIREKMAGVYNLKVPLVVDIGQGSNWAEAH</sequence>
<evidence type="ECO:0000256" key="2">
    <source>
        <dbReference type="ARBA" id="ARBA00012417"/>
    </source>
</evidence>
<dbReference type="InterPro" id="IPR012337">
    <property type="entry name" value="RNaseH-like_sf"/>
</dbReference>
<evidence type="ECO:0000256" key="14">
    <source>
        <dbReference type="ARBA" id="ARBA00049244"/>
    </source>
</evidence>
<dbReference type="InterPro" id="IPR020046">
    <property type="entry name" value="5-3_exonucl_a-hlix_arch_N"/>
</dbReference>
<dbReference type="GO" id="GO:0006302">
    <property type="term" value="P:double-strand break repair"/>
    <property type="evidence" value="ECO:0007669"/>
    <property type="project" value="TreeGrafter"/>
</dbReference>
<dbReference type="CDD" id="cd09898">
    <property type="entry name" value="H3TH_53EXO"/>
    <property type="match status" value="1"/>
</dbReference>
<keyword evidence="7" id="KW-0540">Nuclease</keyword>
<dbReference type="GO" id="GO:0003677">
    <property type="term" value="F:DNA binding"/>
    <property type="evidence" value="ECO:0007669"/>
    <property type="project" value="UniProtKB-UniRule"/>
</dbReference>
<dbReference type="Pfam" id="PF01367">
    <property type="entry name" value="5_3_exonuc"/>
    <property type="match status" value="1"/>
</dbReference>
<evidence type="ECO:0000256" key="6">
    <source>
        <dbReference type="ARBA" id="ARBA00022705"/>
    </source>
</evidence>
<evidence type="ECO:0000256" key="5">
    <source>
        <dbReference type="ARBA" id="ARBA00022695"/>
    </source>
</evidence>
<dbReference type="SMR" id="A0A1I4SDG9"/>
<evidence type="ECO:0000313" key="22">
    <source>
        <dbReference type="Proteomes" id="UP000199611"/>
    </source>
</evidence>
<dbReference type="PRINTS" id="PR00868">
    <property type="entry name" value="DNAPOLI"/>
</dbReference>
<dbReference type="GO" id="GO:0008409">
    <property type="term" value="F:5'-3' exonuclease activity"/>
    <property type="evidence" value="ECO:0007669"/>
    <property type="project" value="UniProtKB-UniRule"/>
</dbReference>
<feature type="coiled-coil region" evidence="17">
    <location>
        <begin position="529"/>
        <end position="556"/>
    </location>
</feature>
<dbReference type="InterPro" id="IPR020045">
    <property type="entry name" value="DNA_polI_H3TH"/>
</dbReference>
<feature type="domain" description="3'-5' exonuclease" evidence="18">
    <location>
        <begin position="313"/>
        <end position="498"/>
    </location>
</feature>
<dbReference type="Gene3D" id="1.10.150.20">
    <property type="entry name" value="5' to 3' exonuclease, C-terminal subdomain"/>
    <property type="match status" value="2"/>
</dbReference>
<dbReference type="GO" id="GO:0003887">
    <property type="term" value="F:DNA-directed DNA polymerase activity"/>
    <property type="evidence" value="ECO:0007669"/>
    <property type="project" value="UniProtKB-UniRule"/>
</dbReference>
<keyword evidence="9 16" id="KW-0378">Hydrolase</keyword>
<evidence type="ECO:0000256" key="1">
    <source>
        <dbReference type="ARBA" id="ARBA00007705"/>
    </source>
</evidence>
<feature type="domain" description="DNA-directed DNA polymerase family A palm" evidence="20">
    <location>
        <begin position="665"/>
        <end position="871"/>
    </location>
</feature>
<dbReference type="EMBL" id="FOUU01000002">
    <property type="protein sequence ID" value="SFM62522.1"/>
    <property type="molecule type" value="Genomic_DNA"/>
</dbReference>
<keyword evidence="12 16" id="KW-0238">DNA-binding</keyword>
<evidence type="ECO:0000256" key="16">
    <source>
        <dbReference type="RuleBase" id="RU004460"/>
    </source>
</evidence>
<dbReference type="Gene3D" id="3.40.50.1010">
    <property type="entry name" value="5'-nuclease"/>
    <property type="match status" value="1"/>
</dbReference>
<dbReference type="FunFam" id="1.10.150.20:FF:000003">
    <property type="entry name" value="DNA polymerase I"/>
    <property type="match status" value="1"/>
</dbReference>
<dbReference type="AlphaFoldDB" id="A0A1I4SDG9"/>
<dbReference type="CDD" id="cd09859">
    <property type="entry name" value="PIN_53EXO"/>
    <property type="match status" value="1"/>
</dbReference>